<accession>A0ACC0TWX9</accession>
<evidence type="ECO:0000313" key="2">
    <source>
        <dbReference type="Proteomes" id="UP001207468"/>
    </source>
</evidence>
<comment type="caution">
    <text evidence="1">The sequence shown here is derived from an EMBL/GenBank/DDBJ whole genome shotgun (WGS) entry which is preliminary data.</text>
</comment>
<proteinExistence type="predicted"/>
<sequence length="184" mass="20958">MWDMQCFDFDLGTRTHGSISLRVPWSRRVNHRISALEARPPFLSHQITPLPSNSIFISPSGQILQVPVICAKADQSFLRAVYPPFINDQLTLDHVCPFFYPFERRRNSCPSGGGGLFNWCLYGVLLVRCYVYSYSFPQDNRHVKSSTSISALECSYAVGAIFPLKLYKRCSAGRTSFTGSFWLW</sequence>
<evidence type="ECO:0000313" key="1">
    <source>
        <dbReference type="EMBL" id="KAI9452098.1"/>
    </source>
</evidence>
<keyword evidence="2" id="KW-1185">Reference proteome</keyword>
<organism evidence="1 2">
    <name type="scientific">Russula earlei</name>
    <dbReference type="NCBI Taxonomy" id="71964"/>
    <lineage>
        <taxon>Eukaryota</taxon>
        <taxon>Fungi</taxon>
        <taxon>Dikarya</taxon>
        <taxon>Basidiomycota</taxon>
        <taxon>Agaricomycotina</taxon>
        <taxon>Agaricomycetes</taxon>
        <taxon>Russulales</taxon>
        <taxon>Russulaceae</taxon>
        <taxon>Russula</taxon>
    </lineage>
</organism>
<name>A0ACC0TWX9_9AGAM</name>
<gene>
    <name evidence="1" type="ORF">F5148DRAFT_521860</name>
</gene>
<dbReference type="EMBL" id="JAGFNK010000349">
    <property type="protein sequence ID" value="KAI9452098.1"/>
    <property type="molecule type" value="Genomic_DNA"/>
</dbReference>
<reference evidence="1" key="1">
    <citation type="submission" date="2021-03" db="EMBL/GenBank/DDBJ databases">
        <title>Evolutionary priming and transition to the ectomycorrhizal habit in an iconic lineage of mushroom-forming fungi: is preadaptation a requirement?</title>
        <authorList>
            <consortium name="DOE Joint Genome Institute"/>
            <person name="Looney B.P."/>
            <person name="Miyauchi S."/>
            <person name="Morin E."/>
            <person name="Drula E."/>
            <person name="Courty P.E."/>
            <person name="Chicoki N."/>
            <person name="Fauchery L."/>
            <person name="Kohler A."/>
            <person name="Kuo A."/>
            <person name="LaButti K."/>
            <person name="Pangilinan J."/>
            <person name="Lipzen A."/>
            <person name="Riley R."/>
            <person name="Andreopoulos W."/>
            <person name="He G."/>
            <person name="Johnson J."/>
            <person name="Barry K.W."/>
            <person name="Grigoriev I.V."/>
            <person name="Nagy L."/>
            <person name="Hibbett D."/>
            <person name="Henrissat B."/>
            <person name="Matheny P.B."/>
            <person name="Labbe J."/>
            <person name="Martin A.F."/>
        </authorList>
    </citation>
    <scope>NUCLEOTIDE SEQUENCE</scope>
    <source>
        <strain evidence="1">BPL698</strain>
    </source>
</reference>
<dbReference type="Proteomes" id="UP001207468">
    <property type="component" value="Unassembled WGS sequence"/>
</dbReference>
<protein>
    <submittedName>
        <fullName evidence="1">Uncharacterized protein</fullName>
    </submittedName>
</protein>